<comment type="caution">
    <text evidence="1">The sequence shown here is derived from an EMBL/GenBank/DDBJ whole genome shotgun (WGS) entry which is preliminary data.</text>
</comment>
<feature type="non-terminal residue" evidence="1">
    <location>
        <position position="1"/>
    </location>
</feature>
<dbReference type="GO" id="GO:0003714">
    <property type="term" value="F:transcription corepressor activity"/>
    <property type="evidence" value="ECO:0007669"/>
    <property type="project" value="InterPro"/>
</dbReference>
<organism evidence="1 2">
    <name type="scientific">Trichinella pseudospiralis</name>
    <name type="common">Parasitic roundworm</name>
    <dbReference type="NCBI Taxonomy" id="6337"/>
    <lineage>
        <taxon>Eukaryota</taxon>
        <taxon>Metazoa</taxon>
        <taxon>Ecdysozoa</taxon>
        <taxon>Nematoda</taxon>
        <taxon>Enoplea</taxon>
        <taxon>Dorylaimia</taxon>
        <taxon>Trichinellida</taxon>
        <taxon>Trichinellidae</taxon>
        <taxon>Trichinella</taxon>
    </lineage>
</organism>
<gene>
    <name evidence="1" type="primary">Scai</name>
    <name evidence="1" type="ORF">T4B_12276</name>
</gene>
<protein>
    <submittedName>
        <fullName evidence="1">Protein SCAI</fullName>
    </submittedName>
</protein>
<reference evidence="1 2" key="1">
    <citation type="submission" date="2015-01" db="EMBL/GenBank/DDBJ databases">
        <title>Evolution of Trichinella species and genotypes.</title>
        <authorList>
            <person name="Korhonen P.K."/>
            <person name="Edoardo P."/>
            <person name="Giuseppe L.R."/>
            <person name="Gasser R.B."/>
        </authorList>
    </citation>
    <scope>NUCLEOTIDE SEQUENCE [LARGE SCALE GENOMIC DNA]</scope>
    <source>
        <strain evidence="1">ISS588</strain>
    </source>
</reference>
<dbReference type="PANTHER" id="PTHR21243">
    <property type="entry name" value="PROTEIN SCAI"/>
    <property type="match status" value="1"/>
</dbReference>
<proteinExistence type="predicted"/>
<name>A0A0V1ITM4_TRIPS</name>
<accession>A0A0V1ITM4</accession>
<evidence type="ECO:0000313" key="2">
    <source>
        <dbReference type="Proteomes" id="UP000054805"/>
    </source>
</evidence>
<dbReference type="AlphaFoldDB" id="A0A0V1ITM4"/>
<keyword evidence="2" id="KW-1185">Reference proteome</keyword>
<dbReference type="Pfam" id="PF12070">
    <property type="entry name" value="SCAI"/>
    <property type="match status" value="1"/>
</dbReference>
<sequence>LDALEIRLLLVSSLWICIGYCRCWNKKLKMITVMLIIVLIPRQHQANLSNSGESSNANPRKCLLYKPKFDFLLQHMLCSYEQLGPDSVLLIYISGDGCSPQAKAGSESYDSGGVVLNCGEVSRNSGDLVDDYYSEPTCNLQCLYPGDLYPLLRKPLLLIVEIDEKFVWPTIDSNVFTNRHATVSASLLEIIKFFGNCTEQPQRGSIFTMFLHCPLTAYCFVCNIVRIPVALWDKCQAHVDKFYAEASRLLVRSKLVDSSYKAFYSDAFLRTLLLRFLFCQCTLRMHRNFRGNHDYLPRSSPPLEDAEIVQSPNLIRLVLDLACILDVLSAFRESDETVC</sequence>
<dbReference type="Proteomes" id="UP000054805">
    <property type="component" value="Unassembled WGS sequence"/>
</dbReference>
<dbReference type="GO" id="GO:0006351">
    <property type="term" value="P:DNA-templated transcription"/>
    <property type="evidence" value="ECO:0007669"/>
    <property type="project" value="InterPro"/>
</dbReference>
<evidence type="ECO:0000313" key="1">
    <source>
        <dbReference type="EMBL" id="KRZ26099.1"/>
    </source>
</evidence>
<dbReference type="InterPro" id="IPR022709">
    <property type="entry name" value="SCAI"/>
</dbReference>
<dbReference type="EMBL" id="JYDS01000090">
    <property type="protein sequence ID" value="KRZ26099.1"/>
    <property type="molecule type" value="Genomic_DNA"/>
</dbReference>